<organism evidence="1 2">
    <name type="scientific">Crepidotus variabilis</name>
    <dbReference type="NCBI Taxonomy" id="179855"/>
    <lineage>
        <taxon>Eukaryota</taxon>
        <taxon>Fungi</taxon>
        <taxon>Dikarya</taxon>
        <taxon>Basidiomycota</taxon>
        <taxon>Agaricomycotina</taxon>
        <taxon>Agaricomycetes</taxon>
        <taxon>Agaricomycetidae</taxon>
        <taxon>Agaricales</taxon>
        <taxon>Agaricineae</taxon>
        <taxon>Crepidotaceae</taxon>
        <taxon>Crepidotus</taxon>
    </lineage>
</organism>
<accession>A0A9P6EUM6</accession>
<dbReference type="InterPro" id="IPR032675">
    <property type="entry name" value="LRR_dom_sf"/>
</dbReference>
<dbReference type="SUPFAM" id="SSF52047">
    <property type="entry name" value="RNI-like"/>
    <property type="match status" value="1"/>
</dbReference>
<sequence length="242" mass="27722">MSSMWANLILPGRGCSSLEDIQVKLRFYVERARSRGLFLSIINLDPFDFETILHCVFLQTTAHWAGVFISAQKQENIKEVLEYFSRHPEKIPNLSSFGFRTLNSGNILSSILPPNLTSLSSLRALRIEGFTHPFALRSMSVDWGRLTSLRLHIRAHSVTYLDILSQCHHLEHLYISPLDEDIGGATTIQPVELPTLRQLLIKSRDTPSYMLRRLVTPFIERLSFDFPGPKIFQRGLRHLSVH</sequence>
<dbReference type="Gene3D" id="3.80.10.10">
    <property type="entry name" value="Ribonuclease Inhibitor"/>
    <property type="match status" value="1"/>
</dbReference>
<name>A0A9P6EUM6_9AGAR</name>
<keyword evidence="2" id="KW-1185">Reference proteome</keyword>
<dbReference type="AlphaFoldDB" id="A0A9P6EUM6"/>
<evidence type="ECO:0000313" key="1">
    <source>
        <dbReference type="EMBL" id="KAF9535197.1"/>
    </source>
</evidence>
<reference evidence="1" key="1">
    <citation type="submission" date="2020-11" db="EMBL/GenBank/DDBJ databases">
        <authorList>
            <consortium name="DOE Joint Genome Institute"/>
            <person name="Ahrendt S."/>
            <person name="Riley R."/>
            <person name="Andreopoulos W."/>
            <person name="Labutti K."/>
            <person name="Pangilinan J."/>
            <person name="Ruiz-Duenas F.J."/>
            <person name="Barrasa J.M."/>
            <person name="Sanchez-Garcia M."/>
            <person name="Camarero S."/>
            <person name="Miyauchi S."/>
            <person name="Serrano A."/>
            <person name="Linde D."/>
            <person name="Babiker R."/>
            <person name="Drula E."/>
            <person name="Ayuso-Fernandez I."/>
            <person name="Pacheco R."/>
            <person name="Padilla G."/>
            <person name="Ferreira P."/>
            <person name="Barriuso J."/>
            <person name="Kellner H."/>
            <person name="Castanera R."/>
            <person name="Alfaro M."/>
            <person name="Ramirez L."/>
            <person name="Pisabarro A.G."/>
            <person name="Kuo A."/>
            <person name="Tritt A."/>
            <person name="Lipzen A."/>
            <person name="He G."/>
            <person name="Yan M."/>
            <person name="Ng V."/>
            <person name="Cullen D."/>
            <person name="Martin F."/>
            <person name="Rosso M.-N."/>
            <person name="Henrissat B."/>
            <person name="Hibbett D."/>
            <person name="Martinez A.T."/>
            <person name="Grigoriev I.V."/>
        </authorList>
    </citation>
    <scope>NUCLEOTIDE SEQUENCE</scope>
    <source>
        <strain evidence="1">CBS 506.95</strain>
    </source>
</reference>
<dbReference type="Proteomes" id="UP000807306">
    <property type="component" value="Unassembled WGS sequence"/>
</dbReference>
<evidence type="ECO:0000313" key="2">
    <source>
        <dbReference type="Proteomes" id="UP000807306"/>
    </source>
</evidence>
<dbReference type="EMBL" id="MU157825">
    <property type="protein sequence ID" value="KAF9535197.1"/>
    <property type="molecule type" value="Genomic_DNA"/>
</dbReference>
<gene>
    <name evidence="1" type="ORF">CPB83DRAFT_843651</name>
</gene>
<protein>
    <submittedName>
        <fullName evidence="1">Uncharacterized protein</fullName>
    </submittedName>
</protein>
<comment type="caution">
    <text evidence="1">The sequence shown here is derived from an EMBL/GenBank/DDBJ whole genome shotgun (WGS) entry which is preliminary data.</text>
</comment>
<proteinExistence type="predicted"/>